<dbReference type="InterPro" id="IPR020019">
    <property type="entry name" value="AcTrfase_PglD-like"/>
</dbReference>
<proteinExistence type="inferred from homology"/>
<dbReference type="NCBIfam" id="TIGR03570">
    <property type="entry name" value="NeuD_NnaD"/>
    <property type="match status" value="1"/>
</dbReference>
<dbReference type="PANTHER" id="PTHR43300:SF7">
    <property type="entry name" value="UDP-N-ACETYLBACILLOSAMINE N-ACETYLTRANSFERASE"/>
    <property type="match status" value="1"/>
</dbReference>
<dbReference type="InterPro" id="IPR041561">
    <property type="entry name" value="PglD_N"/>
</dbReference>
<dbReference type="PROSITE" id="PS00101">
    <property type="entry name" value="HEXAPEP_TRANSFERASES"/>
    <property type="match status" value="1"/>
</dbReference>
<comment type="caution">
    <text evidence="5">The sequence shown here is derived from an EMBL/GenBank/DDBJ whole genome shotgun (WGS) entry which is preliminary data.</text>
</comment>
<gene>
    <name evidence="5" type="ORF">F3J38_12100</name>
</gene>
<dbReference type="EMBL" id="VWXD01000003">
    <property type="protein sequence ID" value="NIF00795.1"/>
    <property type="molecule type" value="Genomic_DNA"/>
</dbReference>
<keyword evidence="6" id="KW-1185">Reference proteome</keyword>
<keyword evidence="2" id="KW-0808">Transferase</keyword>
<evidence type="ECO:0000313" key="6">
    <source>
        <dbReference type="Proteomes" id="UP000780690"/>
    </source>
</evidence>
<evidence type="ECO:0000313" key="5">
    <source>
        <dbReference type="EMBL" id="NIF00795.1"/>
    </source>
</evidence>
<accession>A0ABX0QYP1</accession>
<dbReference type="Gene3D" id="3.40.50.20">
    <property type="match status" value="1"/>
</dbReference>
<dbReference type="SUPFAM" id="SSF51161">
    <property type="entry name" value="Trimeric LpxA-like enzymes"/>
    <property type="match status" value="1"/>
</dbReference>
<dbReference type="CDD" id="cd03360">
    <property type="entry name" value="LbH_AT_putative"/>
    <property type="match status" value="1"/>
</dbReference>
<comment type="similarity">
    <text evidence="1">Belongs to the transferase hexapeptide repeat family.</text>
</comment>
<sequence>MKLAIYGAGGMGREVLILARQIHQDSPRWDDIVFIDDIAPGRVLKGVPVMSFEQAIAEPIEVAIAVGEPALRAKLANKVREQGISLATLIHPDIVVSDCTRIGAGCVLAKGVFLSCDVTLGENSCMQAFSSVGHDAYIGNDVVISTYVTTGGNVKVHDRVFIGMSAVIQEKVNVGADTIIGMGAAVFNDIAASMIALGNPARVMRKNDEKRVFK</sequence>
<dbReference type="PANTHER" id="PTHR43300">
    <property type="entry name" value="ACETYLTRANSFERASE"/>
    <property type="match status" value="1"/>
</dbReference>
<dbReference type="InterPro" id="IPR018357">
    <property type="entry name" value="Hexapep_transf_CS"/>
</dbReference>
<evidence type="ECO:0000256" key="3">
    <source>
        <dbReference type="ARBA" id="ARBA00022737"/>
    </source>
</evidence>
<keyword evidence="3" id="KW-0677">Repeat</keyword>
<name>A0ABX0QYP1_9GAMM</name>
<organism evidence="5 6">
    <name type="scientific">Candidatus Pantoea formicae</name>
    <dbReference type="NCBI Taxonomy" id="2608355"/>
    <lineage>
        <taxon>Bacteria</taxon>
        <taxon>Pseudomonadati</taxon>
        <taxon>Pseudomonadota</taxon>
        <taxon>Gammaproteobacteria</taxon>
        <taxon>Enterobacterales</taxon>
        <taxon>Erwiniaceae</taxon>
        <taxon>Pantoea</taxon>
    </lineage>
</organism>
<dbReference type="RefSeq" id="WP_167138634.1">
    <property type="nucleotide sequence ID" value="NZ_VWXD01000003.1"/>
</dbReference>
<dbReference type="InterPro" id="IPR050179">
    <property type="entry name" value="Trans_hexapeptide_repeat"/>
</dbReference>
<dbReference type="Pfam" id="PF17836">
    <property type="entry name" value="PglD_N"/>
    <property type="match status" value="1"/>
</dbReference>
<dbReference type="Gene3D" id="2.160.10.10">
    <property type="entry name" value="Hexapeptide repeat proteins"/>
    <property type="match status" value="1"/>
</dbReference>
<dbReference type="InterPro" id="IPR011004">
    <property type="entry name" value="Trimer_LpxA-like_sf"/>
</dbReference>
<evidence type="ECO:0000259" key="4">
    <source>
        <dbReference type="Pfam" id="PF17836"/>
    </source>
</evidence>
<reference evidence="5 6" key="1">
    <citation type="journal article" date="2019" name="bioRxiv">
        <title>Bacteria contribute to plant secondary compound degradation in a generalist herbivore system.</title>
        <authorList>
            <person name="Francoeur C.B."/>
            <person name="Khadempour L."/>
            <person name="Moreira-Soto R.D."/>
            <person name="Gotting K."/>
            <person name="Book A.J."/>
            <person name="Pinto-Tomas A.A."/>
            <person name="Keefover-Ring K."/>
            <person name="Currie C.R."/>
        </authorList>
    </citation>
    <scope>NUCLEOTIDE SEQUENCE [LARGE SCALE GENOMIC DNA]</scope>
    <source>
        <strain evidence="5 6">Acro-805</strain>
    </source>
</reference>
<evidence type="ECO:0000256" key="1">
    <source>
        <dbReference type="ARBA" id="ARBA00007274"/>
    </source>
</evidence>
<protein>
    <recommendedName>
        <fullName evidence="4">PglD N-terminal domain-containing protein</fullName>
    </recommendedName>
</protein>
<feature type="domain" description="PglD N-terminal" evidence="4">
    <location>
        <begin position="2"/>
        <end position="79"/>
    </location>
</feature>
<evidence type="ECO:0000256" key="2">
    <source>
        <dbReference type="ARBA" id="ARBA00022679"/>
    </source>
</evidence>
<dbReference type="Proteomes" id="UP000780690">
    <property type="component" value="Unassembled WGS sequence"/>
</dbReference>